<keyword evidence="1" id="KW-0479">Metal-binding</keyword>
<evidence type="ECO:0000313" key="7">
    <source>
        <dbReference type="Proteomes" id="UP000001369"/>
    </source>
</evidence>
<dbReference type="PANTHER" id="PTHR43808">
    <property type="entry name" value="ACETYLORNITHINE DEACETYLASE"/>
    <property type="match status" value="1"/>
</dbReference>
<dbReference type="InterPro" id="IPR011650">
    <property type="entry name" value="Peptidase_M20_dimer"/>
</dbReference>
<dbReference type="HOGENOM" id="CLU_021802_1_0_0"/>
<dbReference type="GO" id="GO:0008777">
    <property type="term" value="F:acetylornithine deacetylase activity"/>
    <property type="evidence" value="ECO:0007669"/>
    <property type="project" value="TreeGrafter"/>
</dbReference>
<dbReference type="SUPFAM" id="SSF53187">
    <property type="entry name" value="Zn-dependent exopeptidases"/>
    <property type="match status" value="1"/>
</dbReference>
<dbReference type="EMBL" id="CP001229">
    <property type="protein sequence ID" value="ACN98824.1"/>
    <property type="molecule type" value="Genomic_DNA"/>
</dbReference>
<evidence type="ECO:0000259" key="5">
    <source>
        <dbReference type="Pfam" id="PF07687"/>
    </source>
</evidence>
<dbReference type="AlphaFoldDB" id="C1DUH9"/>
<dbReference type="GO" id="GO:0009014">
    <property type="term" value="F:succinyl-diaminopimelate desuccinylase activity"/>
    <property type="evidence" value="ECO:0007669"/>
    <property type="project" value="UniProtKB-UniRule"/>
</dbReference>
<evidence type="ECO:0000256" key="1">
    <source>
        <dbReference type="ARBA" id="ARBA00022723"/>
    </source>
</evidence>
<dbReference type="Pfam" id="PF01546">
    <property type="entry name" value="Peptidase_M20"/>
    <property type="match status" value="1"/>
</dbReference>
<feature type="domain" description="Peptidase M20 dimerisation" evidence="5">
    <location>
        <begin position="164"/>
        <end position="263"/>
    </location>
</feature>
<dbReference type="Gene3D" id="3.30.70.360">
    <property type="match status" value="1"/>
</dbReference>
<accession>C1DUH9</accession>
<evidence type="ECO:0000313" key="6">
    <source>
        <dbReference type="EMBL" id="ACN98824.1"/>
    </source>
</evidence>
<dbReference type="GO" id="GO:0046872">
    <property type="term" value="F:metal ion binding"/>
    <property type="evidence" value="ECO:0007669"/>
    <property type="project" value="UniProtKB-KW"/>
</dbReference>
<dbReference type="KEGG" id="saf:SULAZ_0787"/>
<dbReference type="SUPFAM" id="SSF55031">
    <property type="entry name" value="Bacterial exopeptidase dimerisation domain"/>
    <property type="match status" value="1"/>
</dbReference>
<keyword evidence="7" id="KW-1185">Reference proteome</keyword>
<evidence type="ECO:0000256" key="2">
    <source>
        <dbReference type="ARBA" id="ARBA00022801"/>
    </source>
</evidence>
<dbReference type="Proteomes" id="UP000001369">
    <property type="component" value="Chromosome"/>
</dbReference>
<dbReference type="Pfam" id="PF07687">
    <property type="entry name" value="M20_dimer"/>
    <property type="match status" value="1"/>
</dbReference>
<proteinExistence type="predicted"/>
<keyword evidence="3" id="KW-0170">Cobalt</keyword>
<name>C1DUH9_SULAA</name>
<dbReference type="eggNOG" id="COG0624">
    <property type="taxonomic scope" value="Bacteria"/>
</dbReference>
<keyword evidence="2 6" id="KW-0378">Hydrolase</keyword>
<reference evidence="6 7" key="1">
    <citation type="journal article" date="2009" name="J. Bacteriol.">
        <title>Complete and draft genome sequences of six members of the Aquificales.</title>
        <authorList>
            <person name="Reysenbach A.L."/>
            <person name="Hamamura N."/>
            <person name="Podar M."/>
            <person name="Griffiths E."/>
            <person name="Ferreira S."/>
            <person name="Hochstein R."/>
            <person name="Heidelberg J."/>
            <person name="Johnson J."/>
            <person name="Mead D."/>
            <person name="Pohorille A."/>
            <person name="Sarmiento M."/>
            <person name="Schweighofer K."/>
            <person name="Seshadri R."/>
            <person name="Voytek M.A."/>
        </authorList>
    </citation>
    <scope>NUCLEOTIDE SEQUENCE [LARGE SCALE GENOMIC DNA]</scope>
    <source>
        <strain evidence="7">Az-Fu1 / DSM 15241 / OCM 825</strain>
    </source>
</reference>
<dbReference type="PANTHER" id="PTHR43808:SF31">
    <property type="entry name" value="N-ACETYL-L-CITRULLINE DEACETYLASE"/>
    <property type="match status" value="1"/>
</dbReference>
<dbReference type="InterPro" id="IPR010174">
    <property type="entry name" value="Succinyl-DAP_deSuclase_DapE"/>
</dbReference>
<dbReference type="InterPro" id="IPR002933">
    <property type="entry name" value="Peptidase_M20"/>
</dbReference>
<gene>
    <name evidence="6" type="ordered locus">SULAZ_0787</name>
</gene>
<protein>
    <recommendedName>
        <fullName evidence="4">Succinyl-diaminopimelate desuccinylase</fullName>
        <ecNumber evidence="4">3.5.1.18</ecNumber>
    </recommendedName>
</protein>
<dbReference type="NCBIfam" id="TIGR01900">
    <property type="entry name" value="dapE-gram_pos"/>
    <property type="match status" value="1"/>
</dbReference>
<dbReference type="RefSeq" id="WP_012674145.1">
    <property type="nucleotide sequence ID" value="NC_012438.1"/>
</dbReference>
<sequence>MKEKVIKYTIDLVNIPSVIGNEKEIADFVESFLKKILKNIIRYNNSIIAYNDLDPNKKTITLLGHLDTVPGINEFTGKVIDGKIYGLGASDMKGGLAVMMALAELFSKTESRYNLIYVFYEKEEGPYETNGLEPLLKNYNIVQQSDLAFALEPTNNKIQMGCLGTMHAWVKFKGKRAHSARPWEGENAIHKAYKLLEKLYNFGRKEYDFEGLKYFEVLNATMVEYSGGRNIIPDEFKINLNYRFAPGKTIDQAKKELIDFVEGQAEVEFTDVSPAGKVCKDNPILKEMISKYNLEVEAKQAWTDVGRLSMYGIDAVNFGPGDTAQAHQKNEYIPIENLEKNFEIFSNFLSC</sequence>
<evidence type="ECO:0000256" key="3">
    <source>
        <dbReference type="ARBA" id="ARBA00023285"/>
    </source>
</evidence>
<dbReference type="STRING" id="204536.SULAZ_0787"/>
<dbReference type="GO" id="GO:0009089">
    <property type="term" value="P:lysine biosynthetic process via diaminopimelate"/>
    <property type="evidence" value="ECO:0007669"/>
    <property type="project" value="UniProtKB-UniRule"/>
</dbReference>
<dbReference type="OrthoDB" id="9792335at2"/>
<organism evidence="6 7">
    <name type="scientific">Sulfurihydrogenibium azorense (strain DSM 15241 / OCM 825 / Az-Fu1)</name>
    <dbReference type="NCBI Taxonomy" id="204536"/>
    <lineage>
        <taxon>Bacteria</taxon>
        <taxon>Pseudomonadati</taxon>
        <taxon>Aquificota</taxon>
        <taxon>Aquificia</taxon>
        <taxon>Aquificales</taxon>
        <taxon>Hydrogenothermaceae</taxon>
        <taxon>Sulfurihydrogenibium</taxon>
    </lineage>
</organism>
<evidence type="ECO:0000256" key="4">
    <source>
        <dbReference type="NCBIfam" id="TIGR01900"/>
    </source>
</evidence>
<dbReference type="GO" id="GO:0006526">
    <property type="term" value="P:L-arginine biosynthetic process"/>
    <property type="evidence" value="ECO:0007669"/>
    <property type="project" value="TreeGrafter"/>
</dbReference>
<dbReference type="InterPro" id="IPR050072">
    <property type="entry name" value="Peptidase_M20A"/>
</dbReference>
<dbReference type="InterPro" id="IPR036264">
    <property type="entry name" value="Bact_exopeptidase_dim_dom"/>
</dbReference>
<dbReference type="EC" id="3.5.1.18" evidence="4"/>
<dbReference type="Gene3D" id="3.40.630.10">
    <property type="entry name" value="Zn peptidases"/>
    <property type="match status" value="1"/>
</dbReference>